<dbReference type="InterPro" id="IPR020459">
    <property type="entry name" value="AMP-binding"/>
</dbReference>
<name>A0ABW5BAM0_9BACT</name>
<dbReference type="Pfam" id="PF00501">
    <property type="entry name" value="AMP-binding"/>
    <property type="match status" value="1"/>
</dbReference>
<accession>A0ABW5BAM0</accession>
<dbReference type="Gene3D" id="3.30.559.10">
    <property type="entry name" value="Chloramphenicol acetyltransferase-like domain"/>
    <property type="match status" value="1"/>
</dbReference>
<keyword evidence="3" id="KW-1185">Reference proteome</keyword>
<dbReference type="Pfam" id="PF00668">
    <property type="entry name" value="Condensation"/>
    <property type="match status" value="1"/>
</dbReference>
<dbReference type="NCBIfam" id="TIGR01733">
    <property type="entry name" value="AA-adenyl-dom"/>
    <property type="match status" value="1"/>
</dbReference>
<protein>
    <submittedName>
        <fullName evidence="2">Amino acid adenylation domain-containing protein</fullName>
    </submittedName>
</protein>
<organism evidence="2 3">
    <name type="scientific">Shivajiella indica</name>
    <dbReference type="NCBI Taxonomy" id="872115"/>
    <lineage>
        <taxon>Bacteria</taxon>
        <taxon>Pseudomonadati</taxon>
        <taxon>Bacteroidota</taxon>
        <taxon>Cytophagia</taxon>
        <taxon>Cytophagales</taxon>
        <taxon>Cyclobacteriaceae</taxon>
        <taxon>Shivajiella</taxon>
    </lineage>
</organism>
<dbReference type="InterPro" id="IPR010071">
    <property type="entry name" value="AA_adenyl_dom"/>
</dbReference>
<evidence type="ECO:0000313" key="3">
    <source>
        <dbReference type="Proteomes" id="UP001597414"/>
    </source>
</evidence>
<dbReference type="Gene3D" id="1.10.1200.10">
    <property type="entry name" value="ACP-like"/>
    <property type="match status" value="1"/>
</dbReference>
<dbReference type="Gene3D" id="3.30.559.30">
    <property type="entry name" value="Nonribosomal peptide synthetase, condensation domain"/>
    <property type="match status" value="1"/>
</dbReference>
<dbReference type="SUPFAM" id="SSF56801">
    <property type="entry name" value="Acetyl-CoA synthetase-like"/>
    <property type="match status" value="1"/>
</dbReference>
<dbReference type="Gene3D" id="3.30.300.30">
    <property type="match status" value="1"/>
</dbReference>
<dbReference type="Gene3D" id="3.40.50.980">
    <property type="match status" value="2"/>
</dbReference>
<dbReference type="InterPro" id="IPR025110">
    <property type="entry name" value="AMP-bd_C"/>
</dbReference>
<dbReference type="SUPFAM" id="SSF52777">
    <property type="entry name" value="CoA-dependent acyltransferases"/>
    <property type="match status" value="2"/>
</dbReference>
<feature type="domain" description="Carrier" evidence="1">
    <location>
        <begin position="998"/>
        <end position="1072"/>
    </location>
</feature>
<reference evidence="3" key="1">
    <citation type="journal article" date="2019" name="Int. J. Syst. Evol. Microbiol.">
        <title>The Global Catalogue of Microorganisms (GCM) 10K type strain sequencing project: providing services to taxonomists for standard genome sequencing and annotation.</title>
        <authorList>
            <consortium name="The Broad Institute Genomics Platform"/>
            <consortium name="The Broad Institute Genome Sequencing Center for Infectious Disease"/>
            <person name="Wu L."/>
            <person name="Ma J."/>
        </authorList>
    </citation>
    <scope>NUCLEOTIDE SEQUENCE [LARGE SCALE GENOMIC DNA]</scope>
    <source>
        <strain evidence="3">KCTC 19812</strain>
    </source>
</reference>
<dbReference type="Gene3D" id="2.30.38.10">
    <property type="entry name" value="Luciferase, Domain 3"/>
    <property type="match status" value="1"/>
</dbReference>
<proteinExistence type="predicted"/>
<dbReference type="InterPro" id="IPR045851">
    <property type="entry name" value="AMP-bd_C_sf"/>
</dbReference>
<gene>
    <name evidence="2" type="ORF">ACFSKV_09095</name>
</gene>
<dbReference type="SUPFAM" id="SSF47336">
    <property type="entry name" value="ACP-like"/>
    <property type="match status" value="1"/>
</dbReference>
<dbReference type="PROSITE" id="PS50075">
    <property type="entry name" value="CARRIER"/>
    <property type="match status" value="1"/>
</dbReference>
<dbReference type="Pfam" id="PF00550">
    <property type="entry name" value="PP-binding"/>
    <property type="match status" value="1"/>
</dbReference>
<dbReference type="RefSeq" id="WP_380801644.1">
    <property type="nucleotide sequence ID" value="NZ_JBHUIV010000014.1"/>
</dbReference>
<dbReference type="InterPro" id="IPR020845">
    <property type="entry name" value="AMP-binding_CS"/>
</dbReference>
<dbReference type="InterPro" id="IPR009081">
    <property type="entry name" value="PP-bd_ACP"/>
</dbReference>
<dbReference type="PRINTS" id="PR00154">
    <property type="entry name" value="AMPBINDING"/>
</dbReference>
<dbReference type="EMBL" id="JBHUIV010000014">
    <property type="protein sequence ID" value="MFD2201721.1"/>
    <property type="molecule type" value="Genomic_DNA"/>
</dbReference>
<sequence>MANNDLSPAKKALLEKWLKGKQTEANKTIISPRPNSSIIPLSFPQKRQLFLELLDRGTAVNNLSVFIQMKGNLNFFALEKSANQILERHENLRTCFSFDQGLPVPQLKNQTNITITKVDLQGFEKNIRIAEARKLAEKEVLQAFDLTKAPLIRLKIYQIDEQNHLLLAIIHHTIADGWSLGVFLKELIAFYHSNTLGTPLKLIDLPIQYADYAFWQTHEERQKSMSSSLSYWKKQLEGDLPVLDLPTDNPRGPRRTFSGGTYRFVIQKEQIDAMEQISRAEDSTLFMALLSVFYILLHKYSGQEDILIGTPIANRNLPEVESLIGVFINTLVIRSIFSGNISFRQLLQSVRKVSLEAFSHQDLPFEKLVEELKPTRDLSRTPLFQVVFNLQNTPLPKLEMSGLEISFLEIDTGISQFDLTLMISKREGQYHASVEYNKDLFHQETIARMFRSYQFLLQDAIIHPDLPISNLQWCNQNELQQLLHERNHTQMEFNQHLLFHQVFEAQVEKTPDAIAIIHQGQQLTYDQLNQQANFLAHRLLEFSGAVEFRVGIWMKRSWTLPVALLAVHKAGGAYVPLHITYPEARVQYILEDAKVDILITNLDPESYKGLKVPVIELEEKPQTLPKTYTNLPSQSSPENLAYLIYTSGSTGKPKGVMINHSSLMNFLWSMKDRPGIHQKDVLLAITSLSFDIAALEIFLPLMAGAKVVVASEEMLENPVLLSQAIDQHQVSIMQTTPAIWQLLLDSGWKGKAGLKALCGGDVLTRKFANKLLEKVGSLWNMYGPTETTIWSAVNLINKGDHPITIGQAIGNTHLYVLDKYKQPIPLKVVGELHIGGKGLARGYANLPILTKEKFIPDPFSSQPDAHMYKTGDRARYMSDGSIEILGRLDDQVKVNGNRMELGEITAILLQHPSIQDGIVVTRTGSSGEKKLVAYFVPKNNISIGPNELKEFIGRKLPGYMIPSIFVSMASLPLSTSGKINRKELPDPESLLELATHVAPRNEIEKILAEIWQNVLHLSQVGIHDNFFDLGGASMQSLQIVAKANMFGIKINVEHLFEYQTIAELASFLDKKSV</sequence>
<dbReference type="InterPro" id="IPR036736">
    <property type="entry name" value="ACP-like_sf"/>
</dbReference>
<dbReference type="Proteomes" id="UP001597414">
    <property type="component" value="Unassembled WGS sequence"/>
</dbReference>
<dbReference type="PROSITE" id="PS00455">
    <property type="entry name" value="AMP_BINDING"/>
    <property type="match status" value="1"/>
</dbReference>
<comment type="caution">
    <text evidence="2">The sequence shown here is derived from an EMBL/GenBank/DDBJ whole genome shotgun (WGS) entry which is preliminary data.</text>
</comment>
<dbReference type="Pfam" id="PF13193">
    <property type="entry name" value="AMP-binding_C"/>
    <property type="match status" value="1"/>
</dbReference>
<dbReference type="CDD" id="cd19531">
    <property type="entry name" value="LCL_NRPS-like"/>
    <property type="match status" value="1"/>
</dbReference>
<dbReference type="PANTHER" id="PTHR45527:SF1">
    <property type="entry name" value="FATTY ACID SYNTHASE"/>
    <property type="match status" value="1"/>
</dbReference>
<evidence type="ECO:0000259" key="1">
    <source>
        <dbReference type="PROSITE" id="PS50075"/>
    </source>
</evidence>
<dbReference type="InterPro" id="IPR023213">
    <property type="entry name" value="CAT-like_dom_sf"/>
</dbReference>
<evidence type="ECO:0000313" key="2">
    <source>
        <dbReference type="EMBL" id="MFD2201721.1"/>
    </source>
</evidence>
<dbReference type="PANTHER" id="PTHR45527">
    <property type="entry name" value="NONRIBOSOMAL PEPTIDE SYNTHETASE"/>
    <property type="match status" value="1"/>
</dbReference>
<dbReference type="InterPro" id="IPR001242">
    <property type="entry name" value="Condensation_dom"/>
</dbReference>
<dbReference type="InterPro" id="IPR000873">
    <property type="entry name" value="AMP-dep_synth/lig_dom"/>
</dbReference>